<dbReference type="Pfam" id="PF09837">
    <property type="entry name" value="DUF2064"/>
    <property type="match status" value="1"/>
</dbReference>
<keyword evidence="2" id="KW-1185">Reference proteome</keyword>
<dbReference type="OrthoDB" id="9798250at2"/>
<dbReference type="eggNOG" id="COG3222">
    <property type="taxonomic scope" value="Bacteria"/>
</dbReference>
<dbReference type="InterPro" id="IPR018641">
    <property type="entry name" value="Trfase_1_rSAM/seldom-assoc"/>
</dbReference>
<protein>
    <recommendedName>
        <fullName evidence="3">DUF2064 domain-containing protein</fullName>
    </recommendedName>
</protein>
<dbReference type="HOGENOM" id="CLU_075662_0_0_11"/>
<dbReference type="STRING" id="585531.HMPREF0063_12664"/>
<evidence type="ECO:0000313" key="1">
    <source>
        <dbReference type="EMBL" id="EFQ82140.1"/>
    </source>
</evidence>
<reference evidence="1" key="1">
    <citation type="submission" date="2010-08" db="EMBL/GenBank/DDBJ databases">
        <authorList>
            <person name="Muzny D."/>
            <person name="Qin X."/>
            <person name="Buhay C."/>
            <person name="Dugan-Rocha S."/>
            <person name="Ding Y."/>
            <person name="Chen G."/>
            <person name="Hawes A."/>
            <person name="Holder M."/>
            <person name="Jhangiani S."/>
            <person name="Johnson A."/>
            <person name="Khan Z."/>
            <person name="Li Z."/>
            <person name="Liu W."/>
            <person name="Liu X."/>
            <person name="Perez L."/>
            <person name="Shen H."/>
            <person name="Wang Q."/>
            <person name="Watt J."/>
            <person name="Xi L."/>
            <person name="Xin Y."/>
            <person name="Zhou J."/>
            <person name="Deng J."/>
            <person name="Jiang H."/>
            <person name="Liu Y."/>
            <person name="Qu J."/>
            <person name="Song X.-Z."/>
            <person name="Zhang L."/>
            <person name="Villasana D."/>
            <person name="Johnson A."/>
            <person name="Liu J."/>
            <person name="Liyanage D."/>
            <person name="Lorensuhewa L."/>
            <person name="Robinson T."/>
            <person name="Song A."/>
            <person name="Song B.-B."/>
            <person name="Dinh H."/>
            <person name="Thornton R."/>
            <person name="Coyle M."/>
            <person name="Francisco L."/>
            <person name="Jackson L."/>
            <person name="Javaid M."/>
            <person name="Korchina V."/>
            <person name="Kovar C."/>
            <person name="Mata R."/>
            <person name="Mathew T."/>
            <person name="Ngo R."/>
            <person name="Nguyen L."/>
            <person name="Nguyen N."/>
            <person name="Okwuonu G."/>
            <person name="Ongeri F."/>
            <person name="Pham C."/>
            <person name="Simmons D."/>
            <person name="Wilczek-Boney K."/>
            <person name="Hale W."/>
            <person name="Jakkamsetti A."/>
            <person name="Pham P."/>
            <person name="Ruth R."/>
            <person name="San Lucas F."/>
            <person name="Warren J."/>
            <person name="Zhang J."/>
            <person name="Zhao Z."/>
            <person name="Zhou C."/>
            <person name="Zhu D."/>
            <person name="Lee S."/>
            <person name="Bess C."/>
            <person name="Blankenburg K."/>
            <person name="Forbes L."/>
            <person name="Fu Q."/>
            <person name="Gubbala S."/>
            <person name="Hirani K."/>
            <person name="Jayaseelan J.C."/>
            <person name="Lara F."/>
            <person name="Munidasa M."/>
            <person name="Palculict T."/>
            <person name="Patil S."/>
            <person name="Pu L.-L."/>
            <person name="Saada N."/>
            <person name="Tang L."/>
            <person name="Weissenberger G."/>
            <person name="Zhu Y."/>
            <person name="Hemphill L."/>
            <person name="Shang Y."/>
            <person name="Youmans B."/>
            <person name="Ayvaz T."/>
            <person name="Ross M."/>
            <person name="Santibanez J."/>
            <person name="Aqrawi P."/>
            <person name="Gross S."/>
            <person name="Joshi V."/>
            <person name="Fowler G."/>
            <person name="Nazareth L."/>
            <person name="Reid J."/>
            <person name="Worley K."/>
            <person name="Petrosino J."/>
            <person name="Highlander S."/>
            <person name="Gibbs R."/>
        </authorList>
    </citation>
    <scope>NUCLEOTIDE SEQUENCE [LARGE SCALE GENOMIC DNA]</scope>
    <source>
        <strain evidence="1">DSM 15272</strain>
    </source>
</reference>
<dbReference type="PANTHER" id="PTHR36529">
    <property type="entry name" value="SLL1095 PROTEIN"/>
    <property type="match status" value="1"/>
</dbReference>
<dbReference type="Proteomes" id="UP000003111">
    <property type="component" value="Unassembled WGS sequence"/>
</dbReference>
<name>E2SF55_9ACTN</name>
<dbReference type="EMBL" id="ACLF03000011">
    <property type="protein sequence ID" value="EFQ82140.1"/>
    <property type="molecule type" value="Genomic_DNA"/>
</dbReference>
<organism evidence="1 2">
    <name type="scientific">Aeromicrobium marinum DSM 15272</name>
    <dbReference type="NCBI Taxonomy" id="585531"/>
    <lineage>
        <taxon>Bacteria</taxon>
        <taxon>Bacillati</taxon>
        <taxon>Actinomycetota</taxon>
        <taxon>Actinomycetes</taxon>
        <taxon>Propionibacteriales</taxon>
        <taxon>Nocardioidaceae</taxon>
        <taxon>Aeromicrobium</taxon>
    </lineage>
</organism>
<dbReference type="AlphaFoldDB" id="E2SF55"/>
<accession>E2SF55</accession>
<gene>
    <name evidence="1" type="ORF">HMPREF0063_12664</name>
</gene>
<evidence type="ECO:0008006" key="3">
    <source>
        <dbReference type="Google" id="ProtNLM"/>
    </source>
</evidence>
<dbReference type="PANTHER" id="PTHR36529:SF1">
    <property type="entry name" value="GLYCOSYLTRANSFERASE"/>
    <property type="match status" value="1"/>
</dbReference>
<proteinExistence type="predicted"/>
<comment type="caution">
    <text evidence="1">The sequence shown here is derived from an EMBL/GenBank/DDBJ whole genome shotgun (WGS) entry which is preliminary data.</text>
</comment>
<evidence type="ECO:0000313" key="2">
    <source>
        <dbReference type="Proteomes" id="UP000003111"/>
    </source>
</evidence>
<dbReference type="Gene3D" id="3.90.550.10">
    <property type="entry name" value="Spore Coat Polysaccharide Biosynthesis Protein SpsA, Chain A"/>
    <property type="match status" value="1"/>
</dbReference>
<dbReference type="InterPro" id="IPR029044">
    <property type="entry name" value="Nucleotide-diphossugar_trans"/>
</dbReference>
<dbReference type="SUPFAM" id="SSF53448">
    <property type="entry name" value="Nucleotide-diphospho-sugar transferases"/>
    <property type="match status" value="1"/>
</dbReference>
<sequence>MSERGATTAPTLLVVAKAPVAGYAKTRLARTIGPVAAAEVAAAALLDTLDVAQSVGWPVVVALAGDLADAFDGDAVDAALEHTEVVAQVGDGLGERLAAAHRAADRGHGVVQVGMDTPQVTADDYRAAGTSVAAGRAVIGPADDGGWWLLGLPDARRASVLTEVPMSTGDTGRLTELALGGSPDRLRELRDIDGWDDALAVAAGIPGSRTGRVVGRLAVGRGVSA</sequence>
<dbReference type="RefSeq" id="WP_007079503.1">
    <property type="nucleotide sequence ID" value="NZ_CM001024.1"/>
</dbReference>